<reference evidence="2 3" key="1">
    <citation type="submission" date="2024-04" db="EMBL/GenBank/DDBJ databases">
        <authorList>
            <person name="Waldvogel A.-M."/>
            <person name="Schoenle A."/>
        </authorList>
    </citation>
    <scope>NUCLEOTIDE SEQUENCE [LARGE SCALE GENOMIC DNA]</scope>
</reference>
<dbReference type="PANTHER" id="PTHR12358:SF25">
    <property type="entry name" value="CERAMIDE KINASE"/>
    <property type="match status" value="1"/>
</dbReference>
<accession>A0AAV2IYB1</accession>
<dbReference type="InterPro" id="IPR045363">
    <property type="entry name" value="CERK_C"/>
</dbReference>
<keyword evidence="3" id="KW-1185">Reference proteome</keyword>
<dbReference type="AlphaFoldDB" id="A0AAV2IYB1"/>
<gene>
    <name evidence="2" type="ORF">KC01_LOCUS1198</name>
</gene>
<dbReference type="Proteomes" id="UP001497482">
    <property type="component" value="Chromosome 1"/>
</dbReference>
<feature type="domain" description="Ceramide kinase C-terminal" evidence="1">
    <location>
        <begin position="2"/>
        <end position="140"/>
    </location>
</feature>
<evidence type="ECO:0000313" key="2">
    <source>
        <dbReference type="EMBL" id="CAL1568617.1"/>
    </source>
</evidence>
<organism evidence="2 3">
    <name type="scientific">Knipowitschia caucasica</name>
    <name type="common">Caucasian dwarf goby</name>
    <name type="synonym">Pomatoschistus caucasicus</name>
    <dbReference type="NCBI Taxonomy" id="637954"/>
    <lineage>
        <taxon>Eukaryota</taxon>
        <taxon>Metazoa</taxon>
        <taxon>Chordata</taxon>
        <taxon>Craniata</taxon>
        <taxon>Vertebrata</taxon>
        <taxon>Euteleostomi</taxon>
        <taxon>Actinopterygii</taxon>
        <taxon>Neopterygii</taxon>
        <taxon>Teleostei</taxon>
        <taxon>Neoteleostei</taxon>
        <taxon>Acanthomorphata</taxon>
        <taxon>Gobiaria</taxon>
        <taxon>Gobiiformes</taxon>
        <taxon>Gobioidei</taxon>
        <taxon>Gobiidae</taxon>
        <taxon>Gobiinae</taxon>
        <taxon>Knipowitschia</taxon>
    </lineage>
</organism>
<evidence type="ECO:0000313" key="3">
    <source>
        <dbReference type="Proteomes" id="UP001497482"/>
    </source>
</evidence>
<dbReference type="Gene3D" id="2.60.200.40">
    <property type="match status" value="1"/>
</dbReference>
<dbReference type="EMBL" id="OZ035823">
    <property type="protein sequence ID" value="CAL1568617.1"/>
    <property type="molecule type" value="Genomic_DNA"/>
</dbReference>
<sequence>MSCACPRCPKGLSPSAHLADGTVDLILVHECSRVDFFKHLLRHTNKDDQFDHLFVEVHRVKKFRFHPGRPEVVSVGDVSDISNLEPVCPTPSPCNYGSALSSWTCDGEILPQTAIQVSVQCQLIHLFARGIEETQTEQQCKKL</sequence>
<protein>
    <recommendedName>
        <fullName evidence="1">Ceramide kinase C-terminal domain-containing protein</fullName>
    </recommendedName>
</protein>
<dbReference type="InterPro" id="IPR016064">
    <property type="entry name" value="NAD/diacylglycerol_kinase_sf"/>
</dbReference>
<name>A0AAV2IYB1_KNICA</name>
<dbReference type="InterPro" id="IPR050187">
    <property type="entry name" value="Lipid_Phosphate_FormReg"/>
</dbReference>
<dbReference type="GO" id="GO:0006672">
    <property type="term" value="P:ceramide metabolic process"/>
    <property type="evidence" value="ECO:0007669"/>
    <property type="project" value="TreeGrafter"/>
</dbReference>
<evidence type="ECO:0000259" key="1">
    <source>
        <dbReference type="Pfam" id="PF19280"/>
    </source>
</evidence>
<dbReference type="PANTHER" id="PTHR12358">
    <property type="entry name" value="SPHINGOSINE KINASE"/>
    <property type="match status" value="1"/>
</dbReference>
<proteinExistence type="predicted"/>
<dbReference type="GO" id="GO:0001729">
    <property type="term" value="F:ceramide kinase activity"/>
    <property type="evidence" value="ECO:0007669"/>
    <property type="project" value="TreeGrafter"/>
</dbReference>
<dbReference type="GO" id="GO:0016020">
    <property type="term" value="C:membrane"/>
    <property type="evidence" value="ECO:0007669"/>
    <property type="project" value="GOC"/>
</dbReference>
<dbReference type="SUPFAM" id="SSF111331">
    <property type="entry name" value="NAD kinase/diacylglycerol kinase-like"/>
    <property type="match status" value="1"/>
</dbReference>
<dbReference type="Pfam" id="PF19280">
    <property type="entry name" value="CERK_C"/>
    <property type="match status" value="1"/>
</dbReference>